<reference evidence="10" key="1">
    <citation type="submission" date="2002-06" db="EMBL/GenBank/DDBJ databases">
        <title>Gj501 Griffithsia japonica ferredoxin gene.</title>
        <authorList>
            <person name="Liu C.L."/>
            <person name="Lee Y.K."/>
            <person name="Lee H.K."/>
        </authorList>
    </citation>
    <scope>NUCLEOTIDE SEQUENCE</scope>
    <source>
        <strain evidence="10">Gj501</strain>
    </source>
</reference>
<evidence type="ECO:0000256" key="8">
    <source>
        <dbReference type="ARBA" id="ARBA00034078"/>
    </source>
</evidence>
<dbReference type="EMBL" id="AF517867">
    <property type="protein sequence ID" value="AAP80708.1"/>
    <property type="molecule type" value="mRNA"/>
</dbReference>
<keyword evidence="3" id="KW-0001">2Fe-2S</keyword>
<dbReference type="PROSITE" id="PS51085">
    <property type="entry name" value="2FE2S_FER_2"/>
    <property type="match status" value="1"/>
</dbReference>
<name>Q7XY94_GRIJA</name>
<dbReference type="CDD" id="cd00207">
    <property type="entry name" value="fer2"/>
    <property type="match status" value="1"/>
</dbReference>
<evidence type="ECO:0000256" key="5">
    <source>
        <dbReference type="ARBA" id="ARBA00022982"/>
    </source>
</evidence>
<accession>Q7XY94</accession>
<evidence type="ECO:0000256" key="4">
    <source>
        <dbReference type="ARBA" id="ARBA00022723"/>
    </source>
</evidence>
<dbReference type="Pfam" id="PF00111">
    <property type="entry name" value="Fer2"/>
    <property type="match status" value="1"/>
</dbReference>
<protein>
    <submittedName>
        <fullName evidence="10">Ferredoxin</fullName>
    </submittedName>
</protein>
<dbReference type="SMR" id="Q7XY94"/>
<dbReference type="InterPro" id="IPR001041">
    <property type="entry name" value="2Fe-2S_ferredoxin-type"/>
</dbReference>
<comment type="cofactor">
    <cofactor evidence="8">
        <name>[2Fe-2S] cluster</name>
        <dbReference type="ChEBI" id="CHEBI:190135"/>
    </cofactor>
</comment>
<keyword evidence="4" id="KW-0479">Metal-binding</keyword>
<dbReference type="GO" id="GO:0046872">
    <property type="term" value="F:metal ion binding"/>
    <property type="evidence" value="ECO:0007669"/>
    <property type="project" value="UniProtKB-KW"/>
</dbReference>
<dbReference type="InterPro" id="IPR012675">
    <property type="entry name" value="Beta-grasp_dom_sf"/>
</dbReference>
<evidence type="ECO:0000256" key="3">
    <source>
        <dbReference type="ARBA" id="ARBA00022714"/>
    </source>
</evidence>
<dbReference type="PANTHER" id="PTHR43112:SF3">
    <property type="entry name" value="FERREDOXIN-2, CHLOROPLASTIC"/>
    <property type="match status" value="1"/>
</dbReference>
<evidence type="ECO:0000256" key="2">
    <source>
        <dbReference type="ARBA" id="ARBA00022448"/>
    </source>
</evidence>
<keyword evidence="7" id="KW-0411">Iron-sulfur</keyword>
<evidence type="ECO:0000313" key="10">
    <source>
        <dbReference type="EMBL" id="AAP80708.1"/>
    </source>
</evidence>
<evidence type="ECO:0000256" key="6">
    <source>
        <dbReference type="ARBA" id="ARBA00023004"/>
    </source>
</evidence>
<dbReference type="GO" id="GO:0051537">
    <property type="term" value="F:2 iron, 2 sulfur cluster binding"/>
    <property type="evidence" value="ECO:0007669"/>
    <property type="project" value="UniProtKB-KW"/>
</dbReference>
<sequence length="109" mass="12166">MSDVRTYTIEIDMHGTKYDIPVKEDCTLLEGIEEFGLEVLHSCRAGVCVTCAAKILAGEIDPGFASITDDLKEEGYVLTCSAYPRSDGIKLEMNHFDDAYDKQYGQFEN</sequence>
<evidence type="ECO:0000259" key="9">
    <source>
        <dbReference type="PROSITE" id="PS51085"/>
    </source>
</evidence>
<dbReference type="Gene3D" id="3.10.20.30">
    <property type="match status" value="1"/>
</dbReference>
<keyword evidence="6" id="KW-0408">Iron</keyword>
<proteinExistence type="evidence at transcript level"/>
<keyword evidence="2" id="KW-0813">Transport</keyword>
<evidence type="ECO:0000256" key="7">
    <source>
        <dbReference type="ARBA" id="ARBA00023014"/>
    </source>
</evidence>
<feature type="domain" description="2Fe-2S ferredoxin-type" evidence="9">
    <location>
        <begin position="7"/>
        <end position="97"/>
    </location>
</feature>
<dbReference type="SUPFAM" id="SSF54292">
    <property type="entry name" value="2Fe-2S ferredoxin-like"/>
    <property type="match status" value="1"/>
</dbReference>
<dbReference type="AlphaFoldDB" id="Q7XY94"/>
<dbReference type="InterPro" id="IPR036010">
    <property type="entry name" value="2Fe-2S_ferredoxin-like_sf"/>
</dbReference>
<evidence type="ECO:0000256" key="1">
    <source>
        <dbReference type="ARBA" id="ARBA00007874"/>
    </source>
</evidence>
<dbReference type="PANTHER" id="PTHR43112">
    <property type="entry name" value="FERREDOXIN"/>
    <property type="match status" value="1"/>
</dbReference>
<organism evidence="10">
    <name type="scientific">Griffithsia japonica</name>
    <name type="common">Red alga</name>
    <dbReference type="NCBI Taxonomy" id="83288"/>
    <lineage>
        <taxon>Eukaryota</taxon>
        <taxon>Rhodophyta</taxon>
        <taxon>Florideophyceae</taxon>
        <taxon>Rhodymeniophycidae</taxon>
        <taxon>Ceramiales</taxon>
        <taxon>Ceramiaceae</taxon>
        <taxon>Griffithsia</taxon>
    </lineage>
</organism>
<keyword evidence="5" id="KW-0249">Electron transport</keyword>
<comment type="similarity">
    <text evidence="1">Belongs to the 2Fe2S plant-type ferredoxin family.</text>
</comment>